<reference evidence="1 2" key="1">
    <citation type="submission" date="2015-08" db="EMBL/GenBank/DDBJ databases">
        <title>Emmonsia species relationships and genome sequence.</title>
        <authorList>
            <person name="Cuomo C.A."/>
            <person name="Schwartz I.S."/>
            <person name="Kenyon C."/>
            <person name="De Hoog G.S."/>
            <person name="Govender N.P."/>
            <person name="Botha A."/>
            <person name="Moreno L."/>
            <person name="De Vries M."/>
            <person name="Munoz J.F."/>
            <person name="Stielow J.B."/>
        </authorList>
    </citation>
    <scope>NUCLEOTIDE SEQUENCE [LARGE SCALE GENOMIC DNA]</scope>
    <source>
        <strain evidence="1 2">EI222</strain>
    </source>
</reference>
<dbReference type="AlphaFoldDB" id="A0A1J9QFA3"/>
<evidence type="ECO:0000313" key="2">
    <source>
        <dbReference type="Proteomes" id="UP000242791"/>
    </source>
</evidence>
<sequence length="108" mass="11607">MLPVQSLDRENKAAVANTGVAGSDLNIVPQRHAYRRAMLSQNVANTHPKDKKNVHSMFVAPSLGEIVKILEAPILLNAVANTRVKVFAVTKIPLKVSAGKVVRMGGVQ</sequence>
<protein>
    <submittedName>
        <fullName evidence="1">Uncharacterized protein</fullName>
    </submittedName>
</protein>
<evidence type="ECO:0000313" key="1">
    <source>
        <dbReference type="EMBL" id="OJD26786.1"/>
    </source>
</evidence>
<dbReference type="VEuPathDB" id="FungiDB:ACJ73_01827"/>
<gene>
    <name evidence="1" type="ORF">ACJ73_01827</name>
</gene>
<dbReference type="STRING" id="1658174.A0A1J9QFA3"/>
<comment type="caution">
    <text evidence="1">The sequence shown here is derived from an EMBL/GenBank/DDBJ whole genome shotgun (WGS) entry which is preliminary data.</text>
</comment>
<organism evidence="1 2">
    <name type="scientific">Blastomyces percursus</name>
    <dbReference type="NCBI Taxonomy" id="1658174"/>
    <lineage>
        <taxon>Eukaryota</taxon>
        <taxon>Fungi</taxon>
        <taxon>Dikarya</taxon>
        <taxon>Ascomycota</taxon>
        <taxon>Pezizomycotina</taxon>
        <taxon>Eurotiomycetes</taxon>
        <taxon>Eurotiomycetidae</taxon>
        <taxon>Onygenales</taxon>
        <taxon>Ajellomycetaceae</taxon>
        <taxon>Blastomyces</taxon>
    </lineage>
</organism>
<accession>A0A1J9QFA3</accession>
<name>A0A1J9QFA3_9EURO</name>
<dbReference type="EMBL" id="LGTZ01000177">
    <property type="protein sequence ID" value="OJD26786.1"/>
    <property type="molecule type" value="Genomic_DNA"/>
</dbReference>
<keyword evidence="2" id="KW-1185">Reference proteome</keyword>
<proteinExistence type="predicted"/>
<dbReference type="Proteomes" id="UP000242791">
    <property type="component" value="Unassembled WGS sequence"/>
</dbReference>